<keyword evidence="2" id="KW-1185">Reference proteome</keyword>
<accession>A0ABU0NND9</accession>
<reference evidence="1 2" key="1">
    <citation type="submission" date="2023-07" db="EMBL/GenBank/DDBJ databases">
        <title>Comparative genomics of wheat-associated soil bacteria to identify genetic determinants of phenazine resistance.</title>
        <authorList>
            <person name="Mouncey N."/>
        </authorList>
    </citation>
    <scope>NUCLEOTIDE SEQUENCE [LARGE SCALE GENOMIC DNA]</scope>
    <source>
        <strain evidence="1 2">B2I6</strain>
    </source>
</reference>
<sequence length="48" mass="5295">MARRTSLEDAGCAKAERLRLLVEAEVLTRVPYRDPADAGAPGNRGRRE</sequence>
<comment type="caution">
    <text evidence="1">The sequence shown here is derived from an EMBL/GenBank/DDBJ whole genome shotgun (WGS) entry which is preliminary data.</text>
</comment>
<organism evidence="1 2">
    <name type="scientific">Streptomyces rishiriensis</name>
    <dbReference type="NCBI Taxonomy" id="68264"/>
    <lineage>
        <taxon>Bacteria</taxon>
        <taxon>Bacillati</taxon>
        <taxon>Actinomycetota</taxon>
        <taxon>Actinomycetes</taxon>
        <taxon>Kitasatosporales</taxon>
        <taxon>Streptomycetaceae</taxon>
        <taxon>Streptomyces</taxon>
    </lineage>
</organism>
<dbReference type="EMBL" id="JAUSWV010000002">
    <property type="protein sequence ID" value="MDQ0580253.1"/>
    <property type="molecule type" value="Genomic_DNA"/>
</dbReference>
<gene>
    <name evidence="1" type="ORF">QF030_002431</name>
</gene>
<evidence type="ECO:0000313" key="2">
    <source>
        <dbReference type="Proteomes" id="UP001230654"/>
    </source>
</evidence>
<protein>
    <submittedName>
        <fullName evidence="1">Uncharacterized protein</fullName>
    </submittedName>
</protein>
<evidence type="ECO:0000313" key="1">
    <source>
        <dbReference type="EMBL" id="MDQ0580253.1"/>
    </source>
</evidence>
<name>A0ABU0NND9_STRRH</name>
<proteinExistence type="predicted"/>
<dbReference type="Proteomes" id="UP001230654">
    <property type="component" value="Unassembled WGS sequence"/>
</dbReference>